<keyword evidence="1" id="KW-1133">Transmembrane helix</keyword>
<reference evidence="3" key="4">
    <citation type="journal article" date="2015" name="G3 (Bethesda)">
        <title>Genome sequences of three phytopathogenic species of the Magnaporthaceae family of fungi.</title>
        <authorList>
            <person name="Okagaki L.H."/>
            <person name="Nunes C.C."/>
            <person name="Sailsbery J."/>
            <person name="Clay B."/>
            <person name="Brown D."/>
            <person name="John T."/>
            <person name="Oh Y."/>
            <person name="Young N."/>
            <person name="Fitzgerald M."/>
            <person name="Haas B.J."/>
            <person name="Zeng Q."/>
            <person name="Young S."/>
            <person name="Adiconis X."/>
            <person name="Fan L."/>
            <person name="Levin J.Z."/>
            <person name="Mitchell T.K."/>
            <person name="Okubara P.A."/>
            <person name="Farman M.L."/>
            <person name="Kohn L.M."/>
            <person name="Birren B."/>
            <person name="Ma L.-J."/>
            <person name="Dean R.A."/>
        </authorList>
    </citation>
    <scope>NUCLEOTIDE SEQUENCE</scope>
    <source>
        <strain evidence="3">ATCC 64411 / 73-15</strain>
    </source>
</reference>
<dbReference type="EnsemblFungi" id="MAPG_00939T0">
    <property type="protein sequence ID" value="MAPG_00939T0"/>
    <property type="gene ID" value="MAPG_00939"/>
</dbReference>
<keyword evidence="1" id="KW-0812">Transmembrane</keyword>
<keyword evidence="4" id="KW-1185">Reference proteome</keyword>
<dbReference type="EMBL" id="GL876966">
    <property type="protein sequence ID" value="KLU81858.1"/>
    <property type="molecule type" value="Genomic_DNA"/>
</dbReference>
<evidence type="ECO:0000313" key="2">
    <source>
        <dbReference type="EMBL" id="KLU81858.1"/>
    </source>
</evidence>
<dbReference type="AlphaFoldDB" id="A0A0C4DMD4"/>
<dbReference type="EMBL" id="ADBL01000226">
    <property type="status" value="NOT_ANNOTATED_CDS"/>
    <property type="molecule type" value="Genomic_DNA"/>
</dbReference>
<organism evidence="3 4">
    <name type="scientific">Magnaporthiopsis poae (strain ATCC 64411 / 73-15)</name>
    <name type="common">Kentucky bluegrass fungus</name>
    <name type="synonym">Magnaporthe poae</name>
    <dbReference type="NCBI Taxonomy" id="644358"/>
    <lineage>
        <taxon>Eukaryota</taxon>
        <taxon>Fungi</taxon>
        <taxon>Dikarya</taxon>
        <taxon>Ascomycota</taxon>
        <taxon>Pezizomycotina</taxon>
        <taxon>Sordariomycetes</taxon>
        <taxon>Sordariomycetidae</taxon>
        <taxon>Magnaporthales</taxon>
        <taxon>Magnaporthaceae</taxon>
        <taxon>Magnaporthiopsis</taxon>
    </lineage>
</organism>
<reference evidence="2" key="1">
    <citation type="submission" date="2010-05" db="EMBL/GenBank/DDBJ databases">
        <title>The Genome Sequence of Magnaporthe poae strain ATCC 64411.</title>
        <authorList>
            <consortium name="The Broad Institute Genome Sequencing Platform"/>
            <consortium name="Broad Institute Genome Sequencing Center for Infectious Disease"/>
            <person name="Ma L.-J."/>
            <person name="Dead R."/>
            <person name="Young S."/>
            <person name="Zeng Q."/>
            <person name="Koehrsen M."/>
            <person name="Alvarado L."/>
            <person name="Berlin A."/>
            <person name="Chapman S.B."/>
            <person name="Chen Z."/>
            <person name="Freedman E."/>
            <person name="Gellesch M."/>
            <person name="Goldberg J."/>
            <person name="Griggs A."/>
            <person name="Gujja S."/>
            <person name="Heilman E.R."/>
            <person name="Heiman D."/>
            <person name="Hepburn T."/>
            <person name="Howarth C."/>
            <person name="Jen D."/>
            <person name="Larson L."/>
            <person name="Mehta T."/>
            <person name="Neiman D."/>
            <person name="Pearson M."/>
            <person name="Roberts A."/>
            <person name="Saif S."/>
            <person name="Shea T."/>
            <person name="Shenoy N."/>
            <person name="Sisk P."/>
            <person name="Stolte C."/>
            <person name="Sykes S."/>
            <person name="Walk T."/>
            <person name="White J."/>
            <person name="Yandava C."/>
            <person name="Haas B."/>
            <person name="Nusbaum C."/>
            <person name="Birren B."/>
        </authorList>
    </citation>
    <scope>NUCLEOTIDE SEQUENCE</scope>
    <source>
        <strain evidence="2">ATCC 64411</strain>
    </source>
</reference>
<protein>
    <submittedName>
        <fullName evidence="2 3">Uncharacterized protein</fullName>
    </submittedName>
</protein>
<dbReference type="VEuPathDB" id="FungiDB:MAPG_00939"/>
<dbReference type="Proteomes" id="UP000011715">
    <property type="component" value="Unassembled WGS sequence"/>
</dbReference>
<evidence type="ECO:0000313" key="3">
    <source>
        <dbReference type="EnsemblFungi" id="MAPG_00939T0"/>
    </source>
</evidence>
<name>A0A0C4DMD4_MAGP6</name>
<evidence type="ECO:0000256" key="1">
    <source>
        <dbReference type="SAM" id="Phobius"/>
    </source>
</evidence>
<feature type="transmembrane region" description="Helical" evidence="1">
    <location>
        <begin position="43"/>
        <end position="64"/>
    </location>
</feature>
<reference evidence="4" key="2">
    <citation type="submission" date="2010-05" db="EMBL/GenBank/DDBJ databases">
        <title>The genome sequence of Magnaporthe poae strain ATCC 64411.</title>
        <authorList>
            <person name="Ma L.-J."/>
            <person name="Dead R."/>
            <person name="Young S."/>
            <person name="Zeng Q."/>
            <person name="Koehrsen M."/>
            <person name="Alvarado L."/>
            <person name="Berlin A."/>
            <person name="Chapman S.B."/>
            <person name="Chen Z."/>
            <person name="Freedman E."/>
            <person name="Gellesch M."/>
            <person name="Goldberg J."/>
            <person name="Griggs A."/>
            <person name="Gujja S."/>
            <person name="Heilman E.R."/>
            <person name="Heiman D."/>
            <person name="Hepburn T."/>
            <person name="Howarth C."/>
            <person name="Jen D."/>
            <person name="Larson L."/>
            <person name="Mehta T."/>
            <person name="Neiman D."/>
            <person name="Pearson M."/>
            <person name="Roberts A."/>
            <person name="Saif S."/>
            <person name="Shea T."/>
            <person name="Shenoy N."/>
            <person name="Sisk P."/>
            <person name="Stolte C."/>
            <person name="Sykes S."/>
            <person name="Walk T."/>
            <person name="White J."/>
            <person name="Yandava C."/>
            <person name="Haas B."/>
            <person name="Nusbaum C."/>
            <person name="Birren B."/>
        </authorList>
    </citation>
    <scope>NUCLEOTIDE SEQUENCE [LARGE SCALE GENOMIC DNA]</scope>
    <source>
        <strain evidence="4">ATCC 64411 / 73-15</strain>
    </source>
</reference>
<reference evidence="2" key="3">
    <citation type="submission" date="2011-03" db="EMBL/GenBank/DDBJ databases">
        <title>Annotation of Magnaporthe poae ATCC 64411.</title>
        <authorList>
            <person name="Ma L.-J."/>
            <person name="Dead R."/>
            <person name="Young S.K."/>
            <person name="Zeng Q."/>
            <person name="Gargeya S."/>
            <person name="Fitzgerald M."/>
            <person name="Haas B."/>
            <person name="Abouelleil A."/>
            <person name="Alvarado L."/>
            <person name="Arachchi H.M."/>
            <person name="Berlin A."/>
            <person name="Brown A."/>
            <person name="Chapman S.B."/>
            <person name="Chen Z."/>
            <person name="Dunbar C."/>
            <person name="Freedman E."/>
            <person name="Gearin G."/>
            <person name="Gellesch M."/>
            <person name="Goldberg J."/>
            <person name="Griggs A."/>
            <person name="Gujja S."/>
            <person name="Heiman D."/>
            <person name="Howarth C."/>
            <person name="Larson L."/>
            <person name="Lui A."/>
            <person name="MacDonald P.J.P."/>
            <person name="Mehta T."/>
            <person name="Montmayeur A."/>
            <person name="Murphy C."/>
            <person name="Neiman D."/>
            <person name="Pearson M."/>
            <person name="Priest M."/>
            <person name="Roberts A."/>
            <person name="Saif S."/>
            <person name="Shea T."/>
            <person name="Shenoy N."/>
            <person name="Sisk P."/>
            <person name="Stolte C."/>
            <person name="Sykes S."/>
            <person name="Yandava C."/>
            <person name="Wortman J."/>
            <person name="Nusbaum C."/>
            <person name="Birren B."/>
        </authorList>
    </citation>
    <scope>NUCLEOTIDE SEQUENCE</scope>
    <source>
        <strain evidence="2">ATCC 64411</strain>
    </source>
</reference>
<reference evidence="3" key="5">
    <citation type="submission" date="2015-06" db="UniProtKB">
        <authorList>
            <consortium name="EnsemblFungi"/>
        </authorList>
    </citation>
    <scope>IDENTIFICATION</scope>
    <source>
        <strain evidence="3">ATCC 64411</strain>
    </source>
</reference>
<gene>
    <name evidence="2" type="ORF">MAPG_00939</name>
</gene>
<sequence>MMMLLPYRLAARVGSEPAVQAAIVAFGASDALCGHPQSLLTGLLFLIFASFVFSAVVDFITYFFQGPPGFRMVTQNPESSDSFQPSLLGDWTFKRTRRNAKRGSPRRKKKEGFIVKLGNVINARTHKEKSTCFTRDFFLLSGRE</sequence>
<proteinExistence type="predicted"/>
<keyword evidence="1" id="KW-0472">Membrane</keyword>
<accession>A0A0C4DMD4</accession>
<evidence type="ECO:0000313" key="4">
    <source>
        <dbReference type="Proteomes" id="UP000011715"/>
    </source>
</evidence>